<name>A0ABP5D072_9ACTN</name>
<accession>A0ABP5D072</accession>
<comment type="caution">
    <text evidence="1">The sequence shown here is derived from an EMBL/GenBank/DDBJ whole genome shotgun (WGS) entry which is preliminary data.</text>
</comment>
<organism evidence="1 2">
    <name type="scientific">Nocardioides panacihumi</name>
    <dbReference type="NCBI Taxonomy" id="400774"/>
    <lineage>
        <taxon>Bacteria</taxon>
        <taxon>Bacillati</taxon>
        <taxon>Actinomycetota</taxon>
        <taxon>Actinomycetes</taxon>
        <taxon>Propionibacteriales</taxon>
        <taxon>Nocardioidaceae</taxon>
        <taxon>Nocardioides</taxon>
    </lineage>
</organism>
<protein>
    <recommendedName>
        <fullName evidence="3">DUF5130 family protein</fullName>
    </recommendedName>
</protein>
<dbReference type="Proteomes" id="UP001500571">
    <property type="component" value="Unassembled WGS sequence"/>
</dbReference>
<evidence type="ECO:0000313" key="2">
    <source>
        <dbReference type="Proteomes" id="UP001500571"/>
    </source>
</evidence>
<gene>
    <name evidence="1" type="ORF">GCM10009798_36280</name>
</gene>
<reference evidence="2" key="1">
    <citation type="journal article" date="2019" name="Int. J. Syst. Evol. Microbiol.">
        <title>The Global Catalogue of Microorganisms (GCM) 10K type strain sequencing project: providing services to taxonomists for standard genome sequencing and annotation.</title>
        <authorList>
            <consortium name="The Broad Institute Genomics Platform"/>
            <consortium name="The Broad Institute Genome Sequencing Center for Infectious Disease"/>
            <person name="Wu L."/>
            <person name="Ma J."/>
        </authorList>
    </citation>
    <scope>NUCLEOTIDE SEQUENCE [LARGE SCALE GENOMIC DNA]</scope>
    <source>
        <strain evidence="2">JCM 15309</strain>
    </source>
</reference>
<sequence>MPVGERLTTGQRYAVEESIRKAELASRAEFSVYVGPVDGSDPHAFATQLHNTLVAPARSIMIVVDPERRLLEIVTGGWVRRTLSDAEATLAAETMRSSFAQGDLVGGLRAGIALLAGHI</sequence>
<dbReference type="Pfam" id="PF17174">
    <property type="entry name" value="DUF5130"/>
    <property type="match status" value="1"/>
</dbReference>
<evidence type="ECO:0008006" key="3">
    <source>
        <dbReference type="Google" id="ProtNLM"/>
    </source>
</evidence>
<dbReference type="Gene3D" id="3.10.310.50">
    <property type="match status" value="1"/>
</dbReference>
<dbReference type="EMBL" id="BAAAPB010000004">
    <property type="protein sequence ID" value="GAA1971937.1"/>
    <property type="molecule type" value="Genomic_DNA"/>
</dbReference>
<proteinExistence type="predicted"/>
<evidence type="ECO:0000313" key="1">
    <source>
        <dbReference type="EMBL" id="GAA1971937.1"/>
    </source>
</evidence>
<dbReference type="InterPro" id="IPR033437">
    <property type="entry name" value="DUF5130"/>
</dbReference>
<keyword evidence="2" id="KW-1185">Reference proteome</keyword>